<evidence type="ECO:0000313" key="8">
    <source>
        <dbReference type="Proteomes" id="UP001149090"/>
    </source>
</evidence>
<dbReference type="OrthoDB" id="4215474at2759"/>
<evidence type="ECO:0000313" key="7">
    <source>
        <dbReference type="EMBL" id="KAJ5066938.1"/>
    </source>
</evidence>
<dbReference type="PANTHER" id="PTHR43226:SF4">
    <property type="entry name" value="XAA-PRO AMINOPEPTIDASE 3"/>
    <property type="match status" value="1"/>
</dbReference>
<dbReference type="Gene3D" id="3.90.230.10">
    <property type="entry name" value="Creatinase/methionine aminopeptidase superfamily"/>
    <property type="match status" value="1"/>
</dbReference>
<evidence type="ECO:0000256" key="2">
    <source>
        <dbReference type="ARBA" id="ARBA00008766"/>
    </source>
</evidence>
<keyword evidence="7" id="KW-0031">Aminopeptidase</keyword>
<dbReference type="SMART" id="SM01011">
    <property type="entry name" value="AMP_N"/>
    <property type="match status" value="1"/>
</dbReference>
<dbReference type="GO" id="GO:0070006">
    <property type="term" value="F:metalloaminopeptidase activity"/>
    <property type="evidence" value="ECO:0007669"/>
    <property type="project" value="InterPro"/>
</dbReference>
<dbReference type="EMBL" id="JAPDFW010000136">
    <property type="protein sequence ID" value="KAJ5066938.1"/>
    <property type="molecule type" value="Genomic_DNA"/>
</dbReference>
<dbReference type="InterPro" id="IPR052433">
    <property type="entry name" value="X-Pro_dipept-like"/>
</dbReference>
<dbReference type="InterPro" id="IPR007865">
    <property type="entry name" value="Aminopep_P_N"/>
</dbReference>
<keyword evidence="7" id="KW-0645">Protease</keyword>
<evidence type="ECO:0000256" key="3">
    <source>
        <dbReference type="ARBA" id="ARBA00022723"/>
    </source>
</evidence>
<dbReference type="PANTHER" id="PTHR43226">
    <property type="entry name" value="XAA-PRO AMINOPEPTIDASE 3"/>
    <property type="match status" value="1"/>
</dbReference>
<keyword evidence="3" id="KW-0479">Metal-binding</keyword>
<sequence length="471" mass="54137">MIQNVFKFSNSFSLRNFVTSIKSATQHLKINQPRPETHPHLIKKGELTPGITFDEYQQRRKKLMENIPSDSNHQQKILRFQQASNFFYYTGISTPDSICTFEKEKNNKFKYSIFSEQKGKEYELWWGKQTQKEDLKKIFGVDEIFQIEDFQNFLKKKLEKYNQFFVISEDEHISFRITISQIITQIKKSQEVKLFNAVGFGENQRKVKSKAELELLRKSALIGSYALKKVISKTKPGMIENQLAAEFEYHCKMQGAEFLSFPCIVASGINGTIIHYLHNNQVLEENDLILMDCGCELYGYSSDISRTFPANGKFTNAQKKLYDSVLKEQENLIQMCQTGVTIENLHLEAERGLARALINLGILKPPSLQVPLSRDLVHRFFPHSVSHLLGVDVHDCENLPKNQPLQNGTVLTIEPGLYIPNDPDIPLEFRGLGIRIEDDVVIHGDSPEVLTDSVPKKTQEIESLMNKEEKK</sequence>
<evidence type="ECO:0000256" key="4">
    <source>
        <dbReference type="ARBA" id="ARBA00022801"/>
    </source>
</evidence>
<comment type="cofactor">
    <cofactor evidence="1">
        <name>Mn(2+)</name>
        <dbReference type="ChEBI" id="CHEBI:29035"/>
    </cofactor>
</comment>
<dbReference type="PRINTS" id="PR00599">
    <property type="entry name" value="MAPEPTIDASE"/>
</dbReference>
<comment type="similarity">
    <text evidence="2">Belongs to the peptidase M24B family.</text>
</comment>
<evidence type="ECO:0000259" key="6">
    <source>
        <dbReference type="SMART" id="SM01011"/>
    </source>
</evidence>
<dbReference type="InterPro" id="IPR000994">
    <property type="entry name" value="Pept_M24"/>
</dbReference>
<dbReference type="CDD" id="cd01087">
    <property type="entry name" value="Prolidase"/>
    <property type="match status" value="1"/>
</dbReference>
<dbReference type="Gene3D" id="3.40.350.10">
    <property type="entry name" value="Creatinase/prolidase N-terminal domain"/>
    <property type="match status" value="1"/>
</dbReference>
<dbReference type="Pfam" id="PF00557">
    <property type="entry name" value="Peptidase_M24"/>
    <property type="match status" value="1"/>
</dbReference>
<organism evidence="7 8">
    <name type="scientific">Anaeramoeba ignava</name>
    <name type="common">Anaerobic marine amoeba</name>
    <dbReference type="NCBI Taxonomy" id="1746090"/>
    <lineage>
        <taxon>Eukaryota</taxon>
        <taxon>Metamonada</taxon>
        <taxon>Anaeramoebidae</taxon>
        <taxon>Anaeramoeba</taxon>
    </lineage>
</organism>
<dbReference type="SUPFAM" id="SSF55920">
    <property type="entry name" value="Creatinase/aminopeptidase"/>
    <property type="match status" value="1"/>
</dbReference>
<dbReference type="GO" id="GO:0006508">
    <property type="term" value="P:proteolysis"/>
    <property type="evidence" value="ECO:0007669"/>
    <property type="project" value="TreeGrafter"/>
</dbReference>
<dbReference type="InterPro" id="IPR029149">
    <property type="entry name" value="Creatin/AminoP/Spt16_N"/>
</dbReference>
<dbReference type="AlphaFoldDB" id="A0A9Q0L8D4"/>
<dbReference type="GO" id="GO:0030145">
    <property type="term" value="F:manganese ion binding"/>
    <property type="evidence" value="ECO:0007669"/>
    <property type="project" value="InterPro"/>
</dbReference>
<dbReference type="PROSITE" id="PS00491">
    <property type="entry name" value="PROLINE_PEPTIDASE"/>
    <property type="match status" value="1"/>
</dbReference>
<keyword evidence="8" id="KW-1185">Reference proteome</keyword>
<proteinExistence type="inferred from homology"/>
<dbReference type="SUPFAM" id="SSF53092">
    <property type="entry name" value="Creatinase/prolidase N-terminal domain"/>
    <property type="match status" value="1"/>
</dbReference>
<dbReference type="InterPro" id="IPR001714">
    <property type="entry name" value="Pept_M24_MAP"/>
</dbReference>
<keyword evidence="5" id="KW-0464">Manganese</keyword>
<evidence type="ECO:0000256" key="1">
    <source>
        <dbReference type="ARBA" id="ARBA00001936"/>
    </source>
</evidence>
<keyword evidence="4" id="KW-0378">Hydrolase</keyword>
<feature type="domain" description="Aminopeptidase P N-terminal" evidence="6">
    <location>
        <begin position="51"/>
        <end position="174"/>
    </location>
</feature>
<protein>
    <submittedName>
        <fullName evidence="7">Xaa-pro aminopeptidase 3</fullName>
    </submittedName>
</protein>
<dbReference type="Pfam" id="PF05195">
    <property type="entry name" value="AMP_N"/>
    <property type="match status" value="1"/>
</dbReference>
<name>A0A9Q0L8D4_ANAIG</name>
<accession>A0A9Q0L8D4</accession>
<comment type="caution">
    <text evidence="7">The sequence shown here is derived from an EMBL/GenBank/DDBJ whole genome shotgun (WGS) entry which is preliminary data.</text>
</comment>
<evidence type="ECO:0000256" key="5">
    <source>
        <dbReference type="ARBA" id="ARBA00023211"/>
    </source>
</evidence>
<dbReference type="InterPro" id="IPR001131">
    <property type="entry name" value="Peptidase_M24B_aminopep-P_CS"/>
</dbReference>
<dbReference type="InterPro" id="IPR036005">
    <property type="entry name" value="Creatinase/aminopeptidase-like"/>
</dbReference>
<gene>
    <name evidence="7" type="ORF">M0811_03282</name>
</gene>
<reference evidence="7" key="1">
    <citation type="submission" date="2022-10" db="EMBL/GenBank/DDBJ databases">
        <title>Novel sulphate-reducing endosymbionts in the free-living metamonad Anaeramoeba.</title>
        <authorList>
            <person name="Jerlstrom-Hultqvist J."/>
            <person name="Cepicka I."/>
            <person name="Gallot-Lavallee L."/>
            <person name="Salas-Leiva D."/>
            <person name="Curtis B.A."/>
            <person name="Zahonova K."/>
            <person name="Pipaliya S."/>
            <person name="Dacks J."/>
            <person name="Roger A.J."/>
        </authorList>
    </citation>
    <scope>NUCLEOTIDE SEQUENCE</scope>
    <source>
        <strain evidence="7">BMAN</strain>
    </source>
</reference>
<dbReference type="Proteomes" id="UP001149090">
    <property type="component" value="Unassembled WGS sequence"/>
</dbReference>
<dbReference type="GO" id="GO:0005739">
    <property type="term" value="C:mitochondrion"/>
    <property type="evidence" value="ECO:0007669"/>
    <property type="project" value="TreeGrafter"/>
</dbReference>
<dbReference type="OMA" id="DSYFWYL"/>